<dbReference type="Proteomes" id="UP000570595">
    <property type="component" value="Unassembled WGS sequence"/>
</dbReference>
<dbReference type="OrthoDB" id="10421668at2759"/>
<sequence length="165" mass="18596">MQTVAAVALLEAWLHICRECSTLLPNALAKTVTMPVEDGFVTVEIDGQEVELLLDTGFYGMSVMDGRWYKRKYGREACDRWGSGCYFCTKKAPCKFKNAKEKITETFVDNSSIESLPRDGALLVHGHGLVDVNFMVSRHTVWTDKGTMRWGYFGISRSPPDVDYI</sequence>
<dbReference type="AlphaFoldDB" id="A0A7J6MLD4"/>
<reference evidence="3 4" key="1">
    <citation type="submission" date="2020-04" db="EMBL/GenBank/DDBJ databases">
        <title>Perkinsus olseni comparative genomics.</title>
        <authorList>
            <person name="Bogema D.R."/>
        </authorList>
    </citation>
    <scope>NUCLEOTIDE SEQUENCE [LARGE SCALE GENOMIC DNA]</scope>
    <source>
        <strain evidence="1">ATCC PRA-179</strain>
        <strain evidence="2">ATCC PRA-31</strain>
    </source>
</reference>
<dbReference type="Proteomes" id="UP000572268">
    <property type="component" value="Unassembled WGS sequence"/>
</dbReference>
<organism evidence="2 4">
    <name type="scientific">Perkinsus olseni</name>
    <name type="common">Perkinsus atlanticus</name>
    <dbReference type="NCBI Taxonomy" id="32597"/>
    <lineage>
        <taxon>Eukaryota</taxon>
        <taxon>Sar</taxon>
        <taxon>Alveolata</taxon>
        <taxon>Perkinsozoa</taxon>
        <taxon>Perkinsea</taxon>
        <taxon>Perkinsida</taxon>
        <taxon>Perkinsidae</taxon>
        <taxon>Perkinsus</taxon>
    </lineage>
</organism>
<evidence type="ECO:0000313" key="3">
    <source>
        <dbReference type="Proteomes" id="UP000570595"/>
    </source>
</evidence>
<name>A0A7J6MLD4_PEROL</name>
<proteinExistence type="predicted"/>
<gene>
    <name evidence="2" type="ORF">FOL46_009885</name>
    <name evidence="1" type="ORF">FOZ61_010949</name>
</gene>
<protein>
    <submittedName>
        <fullName evidence="2">Uncharacterized protein</fullName>
    </submittedName>
</protein>
<evidence type="ECO:0000313" key="4">
    <source>
        <dbReference type="Proteomes" id="UP000572268"/>
    </source>
</evidence>
<accession>A0A7J6MLD4</accession>
<dbReference type="EMBL" id="JABAHT010000095">
    <property type="protein sequence ID" value="KAF4665398.1"/>
    <property type="molecule type" value="Genomic_DNA"/>
</dbReference>
<evidence type="ECO:0000313" key="1">
    <source>
        <dbReference type="EMBL" id="KAF4665398.1"/>
    </source>
</evidence>
<evidence type="ECO:0000313" key="2">
    <source>
        <dbReference type="EMBL" id="KAF4671801.1"/>
    </source>
</evidence>
<dbReference type="EMBL" id="JABANN010000095">
    <property type="protein sequence ID" value="KAF4671801.1"/>
    <property type="molecule type" value="Genomic_DNA"/>
</dbReference>
<comment type="caution">
    <text evidence="2">The sequence shown here is derived from an EMBL/GenBank/DDBJ whole genome shotgun (WGS) entry which is preliminary data.</text>
</comment>